<proteinExistence type="predicted"/>
<evidence type="ECO:0000313" key="1">
    <source>
        <dbReference type="Proteomes" id="UP000504606"/>
    </source>
</evidence>
<dbReference type="Proteomes" id="UP000504606">
    <property type="component" value="Unplaced"/>
</dbReference>
<dbReference type="KEGG" id="foc:113202838"/>
<evidence type="ECO:0000313" key="2">
    <source>
        <dbReference type="RefSeq" id="XP_052121568.1"/>
    </source>
</evidence>
<dbReference type="RefSeq" id="XP_052121568.1">
    <property type="nucleotide sequence ID" value="XM_052265608.1"/>
</dbReference>
<sequence length="170" mass="18365">MQWPAVPAVPVEASTPSAELQVAKGPARFEPGMTHHTDAVSTHTGEDALLRTLAPMDRGQLYDLAELLLSELIPGWDEEDQDFEEDTDDDVDFGDMEDSGHSNVGAVDVVVDASYRACIEEAERYLVQCEGFDAEGSVVAGMRQHLHLARVSAAATGPPRVVAHRPPGYP</sequence>
<keyword evidence="1" id="KW-1185">Reference proteome</keyword>
<dbReference type="SUPFAM" id="SSF158457">
    <property type="entry name" value="Orange domain-like"/>
    <property type="match status" value="1"/>
</dbReference>
<dbReference type="OrthoDB" id="10563822at2759"/>
<protein>
    <submittedName>
        <fullName evidence="2">Uncharacterized protein LOC113202838</fullName>
    </submittedName>
</protein>
<accession>A0A9C6U4L3</accession>
<reference evidence="2" key="1">
    <citation type="journal article" date="2018" name="Proc. Natl. Acad. Sci. U.S.A.">
        <title>Phylogenomics and the evolution of hemipteroid insects.</title>
        <authorList>
            <person name="Johnson K.P."/>
            <person name="Dietrich C.H."/>
            <person name="Friedrich F."/>
            <person name="Beutel R.G."/>
            <person name="Wipfler B."/>
            <person name="Peters R.S."/>
            <person name="Allen J.M."/>
            <person name="Petersen M."/>
            <person name="Donath A."/>
            <person name="Walden K.K."/>
            <person name="Kozlov A.M."/>
            <person name="Podsiadlowski L."/>
            <person name="Mayer C."/>
            <person name="Meusemann K."/>
            <person name="Vasilikopoulos A."/>
            <person name="Waterhouse R.M."/>
            <person name="Cameron S.L."/>
            <person name="Weirauch C."/>
            <person name="Swanson D.R."/>
            <person name="Percy D.M."/>
            <person name="Hardy N.B."/>
            <person name="Terry I."/>
            <person name="Liu S."/>
            <person name="Zhou X."/>
            <person name="Misof B."/>
            <person name="Robertson H.M."/>
            <person name="Yoshizawa K."/>
        </authorList>
    </citation>
    <scope>NUCLEOTIDE SEQUENCE</scope>
    <source>
        <tissue evidence="2">Whole organism</tissue>
    </source>
</reference>
<reference evidence="2" key="2">
    <citation type="submission" date="2025-08" db="UniProtKB">
        <authorList>
            <consortium name="RefSeq"/>
        </authorList>
    </citation>
    <scope>IDENTIFICATION</scope>
    <source>
        <tissue evidence="2">Whole organism</tissue>
    </source>
</reference>
<dbReference type="AlphaFoldDB" id="A0A9C6U4L3"/>
<dbReference type="GeneID" id="113202838"/>
<gene>
    <name evidence="2" type="primary">LOC113202838</name>
</gene>
<name>A0A9C6U4L3_FRAOC</name>
<organism evidence="1 2">
    <name type="scientific">Frankliniella occidentalis</name>
    <name type="common">Western flower thrips</name>
    <name type="synonym">Euthrips occidentalis</name>
    <dbReference type="NCBI Taxonomy" id="133901"/>
    <lineage>
        <taxon>Eukaryota</taxon>
        <taxon>Metazoa</taxon>
        <taxon>Ecdysozoa</taxon>
        <taxon>Arthropoda</taxon>
        <taxon>Hexapoda</taxon>
        <taxon>Insecta</taxon>
        <taxon>Pterygota</taxon>
        <taxon>Neoptera</taxon>
        <taxon>Paraneoptera</taxon>
        <taxon>Thysanoptera</taxon>
        <taxon>Terebrantia</taxon>
        <taxon>Thripoidea</taxon>
        <taxon>Thripidae</taxon>
        <taxon>Frankliniella</taxon>
    </lineage>
</organism>